<sequence>MANVTVIPAKPRQELQGLEATAKFRVCAYCRVSTDNEEQLSSYEAQVSHYTDYIKRNQDWAFGGIFADEGISGTNTKKRVEFNRMIEECMAGKIDMVITKSISRFARNTLDTLQYVRQLKEKGVAIFFEKENVNTLDSKGEFLITLLGSLAQEESSNISQITKMGIAYRFQEGKVIVNHNRFLGYTKDENGELVIVPEEAEVIKRIYREFMDGNSPYKIATNLQRDGVITGSGGLRWYDSTVNKILKNEKYMGEALLQKTFTVDFLTKKRVKNNGQAAQYYVENSHPPIISKEEFAAAQIEFERRTSMRGYSKTGKSKFTSDYAFSGKLFCQNCGSKFRRTKWGKGKNQQIVWICINHQMGGNEACDMKAVKEKALEQAFLRVMNRAIKMKRFDEKANTTLVSEVDLISEQAELVLREKQVQELQDYLKAQETCLLKFDEEIFRRIIEKVKVRSMVEVEFVFRAGNEVREIL</sequence>
<accession>A0A2U3KXZ9</accession>
<dbReference type="Gene3D" id="3.40.50.1390">
    <property type="entry name" value="Resolvase, N-terminal catalytic domain"/>
    <property type="match status" value="1"/>
</dbReference>
<proteinExistence type="predicted"/>
<dbReference type="GO" id="GO:0003677">
    <property type="term" value="F:DNA binding"/>
    <property type="evidence" value="ECO:0007669"/>
    <property type="project" value="InterPro"/>
</dbReference>
<dbReference type="PROSITE" id="PS51737">
    <property type="entry name" value="RECOMBINASE_DNA_BIND"/>
    <property type="match status" value="1"/>
</dbReference>
<name>A0A2U3KXZ9_9FIRM</name>
<dbReference type="Pfam" id="PF07508">
    <property type="entry name" value="Recombinase"/>
    <property type="match status" value="1"/>
</dbReference>
<dbReference type="InterPro" id="IPR025827">
    <property type="entry name" value="Zn_ribbon_recom_dom"/>
</dbReference>
<organism evidence="3 4">
    <name type="scientific">Candidatus Desulfosporosinus infrequens</name>
    <dbReference type="NCBI Taxonomy" id="2043169"/>
    <lineage>
        <taxon>Bacteria</taxon>
        <taxon>Bacillati</taxon>
        <taxon>Bacillota</taxon>
        <taxon>Clostridia</taxon>
        <taxon>Eubacteriales</taxon>
        <taxon>Desulfitobacteriaceae</taxon>
        <taxon>Desulfosporosinus</taxon>
    </lineage>
</organism>
<dbReference type="OrthoDB" id="2048832at2"/>
<dbReference type="InterPro" id="IPR038109">
    <property type="entry name" value="DNA_bind_recomb_sf"/>
</dbReference>
<dbReference type="InterPro" id="IPR006119">
    <property type="entry name" value="Resolv_N"/>
</dbReference>
<dbReference type="PANTHER" id="PTHR30461">
    <property type="entry name" value="DNA-INVERTASE FROM LAMBDOID PROPHAGE"/>
    <property type="match status" value="1"/>
</dbReference>
<evidence type="ECO:0000259" key="2">
    <source>
        <dbReference type="PROSITE" id="PS51737"/>
    </source>
</evidence>
<dbReference type="Gene3D" id="3.90.1750.20">
    <property type="entry name" value="Putative Large Serine Recombinase, Chain B, Domain 2"/>
    <property type="match status" value="1"/>
</dbReference>
<dbReference type="GO" id="GO:0000150">
    <property type="term" value="F:DNA strand exchange activity"/>
    <property type="evidence" value="ECO:0007669"/>
    <property type="project" value="InterPro"/>
</dbReference>
<reference evidence="4" key="1">
    <citation type="submission" date="2018-02" db="EMBL/GenBank/DDBJ databases">
        <authorList>
            <person name="Hausmann B."/>
        </authorList>
    </citation>
    <scope>NUCLEOTIDE SEQUENCE [LARGE SCALE GENOMIC DNA]</scope>
    <source>
        <strain evidence="4">Peat soil MAG SbF1</strain>
    </source>
</reference>
<protein>
    <submittedName>
        <fullName evidence="3">Site-specific recombinase, DNA invertase Pin</fullName>
    </submittedName>
</protein>
<evidence type="ECO:0000259" key="1">
    <source>
        <dbReference type="PROSITE" id="PS51736"/>
    </source>
</evidence>
<dbReference type="PROSITE" id="PS51736">
    <property type="entry name" value="RECOMBINASES_3"/>
    <property type="match status" value="1"/>
</dbReference>
<dbReference type="SMART" id="SM00857">
    <property type="entry name" value="Resolvase"/>
    <property type="match status" value="1"/>
</dbReference>
<feature type="domain" description="Resolvase/invertase-type recombinase catalytic" evidence="1">
    <location>
        <begin position="25"/>
        <end position="173"/>
    </location>
</feature>
<dbReference type="AlphaFoldDB" id="A0A2U3KXZ9"/>
<evidence type="ECO:0000313" key="4">
    <source>
        <dbReference type="Proteomes" id="UP000238916"/>
    </source>
</evidence>
<dbReference type="Pfam" id="PF00239">
    <property type="entry name" value="Resolvase"/>
    <property type="match status" value="1"/>
</dbReference>
<dbReference type="Pfam" id="PF13408">
    <property type="entry name" value="Zn_ribbon_recom"/>
    <property type="match status" value="1"/>
</dbReference>
<gene>
    <name evidence="3" type="ORF">SBF1_3090004</name>
</gene>
<feature type="domain" description="Recombinase" evidence="2">
    <location>
        <begin position="182"/>
        <end position="308"/>
    </location>
</feature>
<dbReference type="EMBL" id="OMOF01000234">
    <property type="protein sequence ID" value="SPF44470.1"/>
    <property type="molecule type" value="Genomic_DNA"/>
</dbReference>
<dbReference type="PANTHER" id="PTHR30461:SF23">
    <property type="entry name" value="DNA RECOMBINASE-RELATED"/>
    <property type="match status" value="1"/>
</dbReference>
<dbReference type="Proteomes" id="UP000238916">
    <property type="component" value="Unassembled WGS sequence"/>
</dbReference>
<dbReference type="InterPro" id="IPR050639">
    <property type="entry name" value="SSR_resolvase"/>
</dbReference>
<dbReference type="InterPro" id="IPR036162">
    <property type="entry name" value="Resolvase-like_N_sf"/>
</dbReference>
<evidence type="ECO:0000313" key="3">
    <source>
        <dbReference type="EMBL" id="SPF44470.1"/>
    </source>
</evidence>
<dbReference type="CDD" id="cd00338">
    <property type="entry name" value="Ser_Recombinase"/>
    <property type="match status" value="1"/>
</dbReference>
<dbReference type="SUPFAM" id="SSF53041">
    <property type="entry name" value="Resolvase-like"/>
    <property type="match status" value="1"/>
</dbReference>
<dbReference type="InterPro" id="IPR011109">
    <property type="entry name" value="DNA_bind_recombinase_dom"/>
</dbReference>